<evidence type="ECO:0000313" key="1">
    <source>
        <dbReference type="EMBL" id="GGB55389.1"/>
    </source>
</evidence>
<dbReference type="Proteomes" id="UP000605148">
    <property type="component" value="Unassembled WGS sequence"/>
</dbReference>
<protein>
    <submittedName>
        <fullName evidence="1">Uncharacterized protein</fullName>
    </submittedName>
</protein>
<organism evidence="1 2">
    <name type="scientific">Roseibium aquae</name>
    <dbReference type="NCBI Taxonomy" id="1323746"/>
    <lineage>
        <taxon>Bacteria</taxon>
        <taxon>Pseudomonadati</taxon>
        <taxon>Pseudomonadota</taxon>
        <taxon>Alphaproteobacteria</taxon>
        <taxon>Hyphomicrobiales</taxon>
        <taxon>Stappiaceae</taxon>
        <taxon>Roseibium</taxon>
    </lineage>
</organism>
<dbReference type="AlphaFoldDB" id="A0A916TLT5"/>
<gene>
    <name evidence="1" type="ORF">GCM10011316_29310</name>
</gene>
<reference evidence="1" key="1">
    <citation type="journal article" date="2014" name="Int. J. Syst. Evol. Microbiol.">
        <title>Complete genome sequence of Corynebacterium casei LMG S-19264T (=DSM 44701T), isolated from a smear-ripened cheese.</title>
        <authorList>
            <consortium name="US DOE Joint Genome Institute (JGI-PGF)"/>
            <person name="Walter F."/>
            <person name="Albersmeier A."/>
            <person name="Kalinowski J."/>
            <person name="Ruckert C."/>
        </authorList>
    </citation>
    <scope>NUCLEOTIDE SEQUENCE</scope>
    <source>
        <strain evidence="1">CGMCC 1.12426</strain>
    </source>
</reference>
<reference evidence="1" key="2">
    <citation type="submission" date="2020-09" db="EMBL/GenBank/DDBJ databases">
        <authorList>
            <person name="Sun Q."/>
            <person name="Zhou Y."/>
        </authorList>
    </citation>
    <scope>NUCLEOTIDE SEQUENCE</scope>
    <source>
        <strain evidence="1">CGMCC 1.12426</strain>
    </source>
</reference>
<keyword evidence="2" id="KW-1185">Reference proteome</keyword>
<comment type="caution">
    <text evidence="1">The sequence shown here is derived from an EMBL/GenBank/DDBJ whole genome shotgun (WGS) entry which is preliminary data.</text>
</comment>
<dbReference type="EMBL" id="BMFA01000008">
    <property type="protein sequence ID" value="GGB55389.1"/>
    <property type="molecule type" value="Genomic_DNA"/>
</dbReference>
<name>A0A916TLT5_9HYPH</name>
<proteinExistence type="predicted"/>
<sequence length="70" mass="7695">MDVVATILAFGSEKPAKGAVSLVLDKSAIELAVENNRHQRARLERYRGAYAITSGNRLITVAHGTRRFRA</sequence>
<accession>A0A916TLT5</accession>
<evidence type="ECO:0000313" key="2">
    <source>
        <dbReference type="Proteomes" id="UP000605148"/>
    </source>
</evidence>